<evidence type="ECO:0000256" key="1">
    <source>
        <dbReference type="SAM" id="SignalP"/>
    </source>
</evidence>
<name>A0A2S2NAN3_SCHGA</name>
<keyword evidence="1" id="KW-0732">Signal</keyword>
<protein>
    <submittedName>
        <fullName evidence="2">Uncharacterized protein</fullName>
    </submittedName>
</protein>
<organism evidence="2">
    <name type="scientific">Schizaphis graminum</name>
    <name type="common">Green bug aphid</name>
    <dbReference type="NCBI Taxonomy" id="13262"/>
    <lineage>
        <taxon>Eukaryota</taxon>
        <taxon>Metazoa</taxon>
        <taxon>Ecdysozoa</taxon>
        <taxon>Arthropoda</taxon>
        <taxon>Hexapoda</taxon>
        <taxon>Insecta</taxon>
        <taxon>Pterygota</taxon>
        <taxon>Neoptera</taxon>
        <taxon>Paraneoptera</taxon>
        <taxon>Hemiptera</taxon>
        <taxon>Sternorrhyncha</taxon>
        <taxon>Aphidomorpha</taxon>
        <taxon>Aphidoidea</taxon>
        <taxon>Aphididae</taxon>
        <taxon>Aphidini</taxon>
        <taxon>Schizaphis</taxon>
    </lineage>
</organism>
<evidence type="ECO:0000313" key="2">
    <source>
        <dbReference type="EMBL" id="MBY14230.1"/>
    </source>
</evidence>
<accession>A0A2S2NAN3</accession>
<feature type="signal peptide" evidence="1">
    <location>
        <begin position="1"/>
        <end position="17"/>
    </location>
</feature>
<sequence>MMFTESVLIMVLTIISAVVVASQDENGSQLKEMAERQKLEMLHKRINGLYCPPLGLTDRYNVTVVGAEWTWTGGCAYLQPIPYVSPSQLFHVWLRRPQNGGGGHCGDLNHNMDHFKFECLSKNRPLIEEEVEKGWQYVSLYDHTLFEYYERSKQEDGSNRKAYRCAIYSTNAKFPDVMWIAISGSMYVNQLTKCDGLSKMLKDGAPDVPLKKQDWSDDPMLLFLNKEPQLSLRKRSTTIQSDGCRFPDWSQGLWSNLQVDESVALCYENVIYDEDDVDFNQENDSESTTTDSHYQHDQVNKSLNYMTGQQENIQYVTRSVKQYNRQEREATKFAWRCIMPVDNDEKQQQHELGVKFLTYGGRVVEKSDKNIKQELNTLADNTQGSSMSYGCLWLESKGPNMFYSIIRTGMPEKYQDLQSFAQQLCTEKKAIGRDGKMRNQKKLCARRPYTSI</sequence>
<proteinExistence type="predicted"/>
<reference evidence="2" key="1">
    <citation type="submission" date="2018-04" db="EMBL/GenBank/DDBJ databases">
        <title>Transcriptome of Schizaphis graminum biotype I.</title>
        <authorList>
            <person name="Scully E.D."/>
            <person name="Geib S.M."/>
            <person name="Palmer N.A."/>
            <person name="Koch K."/>
            <person name="Bradshaw J."/>
            <person name="Heng-Moss T."/>
            <person name="Sarath G."/>
        </authorList>
    </citation>
    <scope>NUCLEOTIDE SEQUENCE</scope>
</reference>
<gene>
    <name evidence="2" type="ORF">g.45323</name>
</gene>
<dbReference type="EMBL" id="GGMR01001611">
    <property type="protein sequence ID" value="MBY14230.1"/>
    <property type="molecule type" value="Transcribed_RNA"/>
</dbReference>
<feature type="chain" id="PRO_5015553168" evidence="1">
    <location>
        <begin position="18"/>
        <end position="452"/>
    </location>
</feature>
<dbReference type="AlphaFoldDB" id="A0A2S2NAN3"/>